<feature type="compositionally biased region" description="Pro residues" evidence="1">
    <location>
        <begin position="455"/>
        <end position="466"/>
    </location>
</feature>
<evidence type="ECO:0000313" key="3">
    <source>
        <dbReference type="Proteomes" id="UP000319576"/>
    </source>
</evidence>
<dbReference type="OrthoDB" id="100605at2"/>
<organism evidence="2 3">
    <name type="scientific">Urbifossiella limnaea</name>
    <dbReference type="NCBI Taxonomy" id="2528023"/>
    <lineage>
        <taxon>Bacteria</taxon>
        <taxon>Pseudomonadati</taxon>
        <taxon>Planctomycetota</taxon>
        <taxon>Planctomycetia</taxon>
        <taxon>Gemmatales</taxon>
        <taxon>Gemmataceae</taxon>
        <taxon>Urbifossiella</taxon>
    </lineage>
</organism>
<name>A0A517Y1Y7_9BACT</name>
<sequence>MSAFVLERFSWRRVGPAGWVRLPGEVVVDRFDAAEDAHTEQARREADVRELVGHPFRCGTTLAEFTTLPEFAFLDWLRAADLDPPDRDPDGRTPWLAWADLFAGGWTPAQLAHVWEGCNRVRFFRVRERAGDPLHCVLRVNWWRDMNDTNFLSESEGGTPLALWHDRPAAERDRTAKQALAAAETAAAQRTLGEPDLAFDPGPRAAAANPFGPTPVPQPTAEATAVSHADVIDVDRGEPELGVPAESLADTAFVVVRFGWEPLTDEFDAVPGLFERPDGVGGVPVRVFARREEAERFRDRGESEYRAFANPYRFRPAGLRRGGWDAHDLPAAVRDLGIDRPFPAPARHDFVGHRRACADWWTHVAGGLTDAQRAGLWELTWESGPLALYEVRQLRVGDARHRPPRRVRTLYYVRATNWIPDGGPANNPVRFLGAFADPARAEAVRDEAERAFRDSPPPDSPPPFPWEPDRDWTWYSSLTVSQARQHLVDHGLIDDTALAGFLPDPGWWQYSPRRPFRTEQVRALWEVFDRVRLYEVLALPTEVGE</sequence>
<accession>A0A517Y1Y7</accession>
<protein>
    <submittedName>
        <fullName evidence="2">Uncharacterized protein</fullName>
    </submittedName>
</protein>
<dbReference type="KEGG" id="uli:ETAA1_57510"/>
<keyword evidence="3" id="KW-1185">Reference proteome</keyword>
<evidence type="ECO:0000256" key="1">
    <source>
        <dbReference type="SAM" id="MobiDB-lite"/>
    </source>
</evidence>
<feature type="region of interest" description="Disordered" evidence="1">
    <location>
        <begin position="446"/>
        <end position="466"/>
    </location>
</feature>
<gene>
    <name evidence="2" type="ORF">ETAA1_57510</name>
</gene>
<dbReference type="AlphaFoldDB" id="A0A517Y1Y7"/>
<dbReference type="Proteomes" id="UP000319576">
    <property type="component" value="Chromosome"/>
</dbReference>
<reference evidence="2 3" key="1">
    <citation type="submission" date="2019-02" db="EMBL/GenBank/DDBJ databases">
        <title>Deep-cultivation of Planctomycetes and their phenomic and genomic characterization uncovers novel biology.</title>
        <authorList>
            <person name="Wiegand S."/>
            <person name="Jogler M."/>
            <person name="Boedeker C."/>
            <person name="Pinto D."/>
            <person name="Vollmers J."/>
            <person name="Rivas-Marin E."/>
            <person name="Kohn T."/>
            <person name="Peeters S.H."/>
            <person name="Heuer A."/>
            <person name="Rast P."/>
            <person name="Oberbeckmann S."/>
            <person name="Bunk B."/>
            <person name="Jeske O."/>
            <person name="Meyerdierks A."/>
            <person name="Storesund J.E."/>
            <person name="Kallscheuer N."/>
            <person name="Luecker S."/>
            <person name="Lage O.M."/>
            <person name="Pohl T."/>
            <person name="Merkel B.J."/>
            <person name="Hornburger P."/>
            <person name="Mueller R.-W."/>
            <person name="Bruemmer F."/>
            <person name="Labrenz M."/>
            <person name="Spormann A.M."/>
            <person name="Op den Camp H."/>
            <person name="Overmann J."/>
            <person name="Amann R."/>
            <person name="Jetten M.S.M."/>
            <person name="Mascher T."/>
            <person name="Medema M.H."/>
            <person name="Devos D.P."/>
            <person name="Kaster A.-K."/>
            <person name="Ovreas L."/>
            <person name="Rohde M."/>
            <person name="Galperin M.Y."/>
            <person name="Jogler C."/>
        </authorList>
    </citation>
    <scope>NUCLEOTIDE SEQUENCE [LARGE SCALE GENOMIC DNA]</scope>
    <source>
        <strain evidence="2 3">ETA_A1</strain>
    </source>
</reference>
<evidence type="ECO:0000313" key="2">
    <source>
        <dbReference type="EMBL" id="QDU23744.1"/>
    </source>
</evidence>
<proteinExistence type="predicted"/>
<dbReference type="RefSeq" id="WP_145243969.1">
    <property type="nucleotide sequence ID" value="NZ_CP036273.1"/>
</dbReference>
<dbReference type="EMBL" id="CP036273">
    <property type="protein sequence ID" value="QDU23744.1"/>
    <property type="molecule type" value="Genomic_DNA"/>
</dbReference>